<dbReference type="PANTHER" id="PTHR11615">
    <property type="entry name" value="NITRATE, FORMATE, IRON DEHYDROGENASE"/>
    <property type="match status" value="1"/>
</dbReference>
<comment type="caution">
    <text evidence="4">The sequence shown here is derived from an EMBL/GenBank/DDBJ whole genome shotgun (WGS) entry which is preliminary data.</text>
</comment>
<evidence type="ECO:0000256" key="2">
    <source>
        <dbReference type="ARBA" id="ARBA00022485"/>
    </source>
</evidence>
<dbReference type="GO" id="GO:0051539">
    <property type="term" value="F:4 iron, 4 sulfur cluster binding"/>
    <property type="evidence" value="ECO:0007669"/>
    <property type="project" value="UniProtKB-KW"/>
</dbReference>
<organism evidence="4 5">
    <name type="scientific">Tieghemiomyces parasiticus</name>
    <dbReference type="NCBI Taxonomy" id="78921"/>
    <lineage>
        <taxon>Eukaryota</taxon>
        <taxon>Fungi</taxon>
        <taxon>Fungi incertae sedis</taxon>
        <taxon>Zoopagomycota</taxon>
        <taxon>Kickxellomycotina</taxon>
        <taxon>Dimargaritomycetes</taxon>
        <taxon>Dimargaritales</taxon>
        <taxon>Dimargaritaceae</taxon>
        <taxon>Tieghemiomyces</taxon>
    </lineage>
</organism>
<comment type="similarity">
    <text evidence="1">Belongs to the NARF family.</text>
</comment>
<feature type="domain" description="Iron hydrogenase large subunit C-terminal" evidence="3">
    <location>
        <begin position="113"/>
        <end position="409"/>
    </location>
</feature>
<dbReference type="InterPro" id="IPR004108">
    <property type="entry name" value="Fe_hydrogenase_lsu_C"/>
</dbReference>
<evidence type="ECO:0000313" key="4">
    <source>
        <dbReference type="EMBL" id="KAJ1930584.1"/>
    </source>
</evidence>
<dbReference type="InterPro" id="IPR050340">
    <property type="entry name" value="Cytosolic_Fe-S_CAF"/>
</dbReference>
<evidence type="ECO:0000313" key="5">
    <source>
        <dbReference type="Proteomes" id="UP001150569"/>
    </source>
</evidence>
<keyword evidence="2" id="KW-0004">4Fe-4S</keyword>
<protein>
    <submittedName>
        <fullName evidence="4">Cytosolic Fe-S cluster assembly factor nar1</fullName>
    </submittedName>
</protein>
<dbReference type="OrthoDB" id="10253113at2759"/>
<gene>
    <name evidence="4" type="primary">NAR1_1</name>
    <name evidence="4" type="ORF">IWQ60_000195</name>
</gene>
<keyword evidence="2" id="KW-0411">Iron-sulfur</keyword>
<proteinExistence type="inferred from homology"/>
<reference evidence="4" key="1">
    <citation type="submission" date="2022-07" db="EMBL/GenBank/DDBJ databases">
        <title>Phylogenomic reconstructions and comparative analyses of Kickxellomycotina fungi.</title>
        <authorList>
            <person name="Reynolds N.K."/>
            <person name="Stajich J.E."/>
            <person name="Barry K."/>
            <person name="Grigoriev I.V."/>
            <person name="Crous P."/>
            <person name="Smith M.E."/>
        </authorList>
    </citation>
    <scope>NUCLEOTIDE SEQUENCE</scope>
    <source>
        <strain evidence="4">RSA 861</strain>
    </source>
</reference>
<dbReference type="Proteomes" id="UP001150569">
    <property type="component" value="Unassembled WGS sequence"/>
</dbReference>
<dbReference type="Gene3D" id="3.40.50.1780">
    <property type="match status" value="1"/>
</dbReference>
<keyword evidence="5" id="KW-1185">Reference proteome</keyword>
<evidence type="ECO:0000256" key="1">
    <source>
        <dbReference type="ARBA" id="ARBA00006596"/>
    </source>
</evidence>
<evidence type="ECO:0000259" key="3">
    <source>
        <dbReference type="Pfam" id="PF02906"/>
    </source>
</evidence>
<sequence>MAFSAGLNLTDLNDYIAPSQTCIKPVEIPKAKQGGQAITVDGGGDYYEVGLDGTQTKLESASISLNDCLACSGCITSAESLLITAQSHRELAQRLAANAEAHAAGRPQDAALVVVSVAPQAYAALATRHGLTVTQTARRVTAALKDLGVELVFDTGFARDLSLLRIAREFVARRTRNAGPLPLLASACPGWVCYAEKTHDYALPYVSTTRSPQQVTGALVKTYLTPRSPSEVYHVCVMPCYDKKLEASREDFRLPGTEVREVDCVIATHELELFLADHGRADLRQAPEVPLDQPLSKLDPELGLARAAGTSSGGYLEYIMAHAARELFHIPLDAAAVERGEGGIQIRTVRNADFREVTLILPDGTVGLRFAAAYGFRNIQTLVRKLKLGRCSYDFVEVMACPSGCINGGGQPKPADMSAGPKAWIEACETSYRSLPIQAPVDNTALLAVAEEWLGNPDVTAPGADRYLATQYHALPKEPTAATVVGW</sequence>
<dbReference type="EMBL" id="JANBPT010000004">
    <property type="protein sequence ID" value="KAJ1930584.1"/>
    <property type="molecule type" value="Genomic_DNA"/>
</dbReference>
<keyword evidence="2" id="KW-0479">Metal-binding</keyword>
<keyword evidence="2" id="KW-0408">Iron</keyword>
<accession>A0A9W8AGD9</accession>
<dbReference type="AlphaFoldDB" id="A0A9W8AGD9"/>
<dbReference type="Gene3D" id="3.40.950.10">
    <property type="entry name" value="Fe-only Hydrogenase (Larger Subunit), Chain L, domain 3"/>
    <property type="match status" value="1"/>
</dbReference>
<dbReference type="InterPro" id="IPR009016">
    <property type="entry name" value="Fe_hydrogenase"/>
</dbReference>
<dbReference type="Pfam" id="PF02906">
    <property type="entry name" value="Fe_hyd_lg_C"/>
    <property type="match status" value="1"/>
</dbReference>
<dbReference type="SUPFAM" id="SSF53920">
    <property type="entry name" value="Fe-only hydrogenase"/>
    <property type="match status" value="1"/>
</dbReference>
<name>A0A9W8AGD9_9FUNG</name>